<protein>
    <submittedName>
        <fullName evidence="2">Uncharacterized protein</fullName>
    </submittedName>
</protein>
<evidence type="ECO:0000313" key="2">
    <source>
        <dbReference type="EMBL" id="KAF8907933.1"/>
    </source>
</evidence>
<comment type="caution">
    <text evidence="2">The sequence shown here is derived from an EMBL/GenBank/DDBJ whole genome shotgun (WGS) entry which is preliminary data.</text>
</comment>
<feature type="compositionally biased region" description="Basic residues" evidence="1">
    <location>
        <begin position="400"/>
        <end position="412"/>
    </location>
</feature>
<dbReference type="EMBL" id="JADNYJ010000013">
    <property type="protein sequence ID" value="KAF8907933.1"/>
    <property type="molecule type" value="Genomic_DNA"/>
</dbReference>
<feature type="compositionally biased region" description="Basic and acidic residues" evidence="1">
    <location>
        <begin position="248"/>
        <end position="276"/>
    </location>
</feature>
<feature type="compositionally biased region" description="Polar residues" evidence="1">
    <location>
        <begin position="283"/>
        <end position="292"/>
    </location>
</feature>
<evidence type="ECO:0000313" key="3">
    <source>
        <dbReference type="Proteomes" id="UP000724874"/>
    </source>
</evidence>
<feature type="compositionally biased region" description="Polar residues" evidence="1">
    <location>
        <begin position="331"/>
        <end position="347"/>
    </location>
</feature>
<keyword evidence="3" id="KW-1185">Reference proteome</keyword>
<feature type="region of interest" description="Disordered" evidence="1">
    <location>
        <begin position="234"/>
        <end position="429"/>
    </location>
</feature>
<proteinExistence type="predicted"/>
<name>A0A9P5NXM3_GYMJU</name>
<evidence type="ECO:0000256" key="1">
    <source>
        <dbReference type="SAM" id="MobiDB-lite"/>
    </source>
</evidence>
<sequence length="429" mass="46994">MLPPTSTPTHASGWQPTLNHLGQALTQRLGRTGSTYFTSECIAGPLYPSPNNPTFNNGEQQDAFGLFGNSPTYSLPNAGLFNYAHDSNPPTERSLRLGEAMNSFQHAQDISNFTITPPSLLKFHDSVNPFQLDEQMAYVRAHTSTSNTGTSSEIQNLRLPSRAYQEQIDLLYSQSPPSTSGIAQQHPSLWYPQPLSAAPYNNINVPANNAPKPLIQPLPIHPPTTISGLALHHHPGHYQTMNTPRADGPQHLREPKERYPEGSALHRGEAEPDQKKTFYRTFITGNSTSSENDYIEQERSNGKSSDGSSPQETGNAGSEMPAQPPEIYPSSEGSVINQEDESSQPSGVGSKRKHHTEPMPEVPAQPQQRSKRTRASLASSSPSTSTSSDALVPAQESVQKRKRAPKTPKTLKKNIGGVFRQQTDPRHQD</sequence>
<reference evidence="2" key="1">
    <citation type="submission" date="2020-11" db="EMBL/GenBank/DDBJ databases">
        <authorList>
            <consortium name="DOE Joint Genome Institute"/>
            <person name="Ahrendt S."/>
            <person name="Riley R."/>
            <person name="Andreopoulos W."/>
            <person name="LaButti K."/>
            <person name="Pangilinan J."/>
            <person name="Ruiz-duenas F.J."/>
            <person name="Barrasa J.M."/>
            <person name="Sanchez-Garcia M."/>
            <person name="Camarero S."/>
            <person name="Miyauchi S."/>
            <person name="Serrano A."/>
            <person name="Linde D."/>
            <person name="Babiker R."/>
            <person name="Drula E."/>
            <person name="Ayuso-Fernandez I."/>
            <person name="Pacheco R."/>
            <person name="Padilla G."/>
            <person name="Ferreira P."/>
            <person name="Barriuso J."/>
            <person name="Kellner H."/>
            <person name="Castanera R."/>
            <person name="Alfaro M."/>
            <person name="Ramirez L."/>
            <person name="Pisabarro A.G."/>
            <person name="Kuo A."/>
            <person name="Tritt A."/>
            <person name="Lipzen A."/>
            <person name="He G."/>
            <person name="Yan M."/>
            <person name="Ng V."/>
            <person name="Cullen D."/>
            <person name="Martin F."/>
            <person name="Rosso M.-N."/>
            <person name="Henrissat B."/>
            <person name="Hibbett D."/>
            <person name="Martinez A.T."/>
            <person name="Grigoriev I.V."/>
        </authorList>
    </citation>
    <scope>NUCLEOTIDE SEQUENCE</scope>
    <source>
        <strain evidence="2">AH 44721</strain>
    </source>
</reference>
<gene>
    <name evidence="2" type="ORF">CPB84DRAFT_246259</name>
</gene>
<feature type="compositionally biased region" description="Polar residues" evidence="1">
    <location>
        <begin position="302"/>
        <end position="316"/>
    </location>
</feature>
<dbReference type="AlphaFoldDB" id="A0A9P5NXM3"/>
<accession>A0A9P5NXM3</accession>
<dbReference type="Proteomes" id="UP000724874">
    <property type="component" value="Unassembled WGS sequence"/>
</dbReference>
<organism evidence="2 3">
    <name type="scientific">Gymnopilus junonius</name>
    <name type="common">Spectacular rustgill mushroom</name>
    <name type="synonym">Gymnopilus spectabilis subsp. junonius</name>
    <dbReference type="NCBI Taxonomy" id="109634"/>
    <lineage>
        <taxon>Eukaryota</taxon>
        <taxon>Fungi</taxon>
        <taxon>Dikarya</taxon>
        <taxon>Basidiomycota</taxon>
        <taxon>Agaricomycotina</taxon>
        <taxon>Agaricomycetes</taxon>
        <taxon>Agaricomycetidae</taxon>
        <taxon>Agaricales</taxon>
        <taxon>Agaricineae</taxon>
        <taxon>Hymenogastraceae</taxon>
        <taxon>Gymnopilus</taxon>
    </lineage>
</organism>
<feature type="compositionally biased region" description="Low complexity" evidence="1">
    <location>
        <begin position="375"/>
        <end position="390"/>
    </location>
</feature>